<feature type="region of interest" description="Disordered" evidence="1">
    <location>
        <begin position="135"/>
        <end position="181"/>
    </location>
</feature>
<evidence type="ECO:0000313" key="4">
    <source>
        <dbReference type="Proteomes" id="UP000241818"/>
    </source>
</evidence>
<protein>
    <recommendedName>
        <fullName evidence="2">DUF6590 domain-containing protein</fullName>
    </recommendedName>
</protein>
<dbReference type="PANTHER" id="PTHR35391">
    <property type="entry name" value="C2H2-TYPE DOMAIN-CONTAINING PROTEIN-RELATED"/>
    <property type="match status" value="1"/>
</dbReference>
<dbReference type="PANTHER" id="PTHR35391:SF5">
    <property type="entry name" value="DUF6590 DOMAIN-CONTAINING PROTEIN"/>
    <property type="match status" value="1"/>
</dbReference>
<dbReference type="AlphaFoldDB" id="A0A2T3APM7"/>
<feature type="compositionally biased region" description="Polar residues" evidence="1">
    <location>
        <begin position="157"/>
        <end position="177"/>
    </location>
</feature>
<dbReference type="STRING" id="857342.A0A2T3APM7"/>
<dbReference type="InterPro" id="IPR046497">
    <property type="entry name" value="DUF6590"/>
</dbReference>
<gene>
    <name evidence="3" type="ORF">M430DRAFT_129290</name>
</gene>
<dbReference type="OrthoDB" id="3559580at2759"/>
<accession>A0A2T3APM7</accession>
<evidence type="ECO:0000259" key="2">
    <source>
        <dbReference type="Pfam" id="PF20233"/>
    </source>
</evidence>
<dbReference type="GeneID" id="36570174"/>
<reference evidence="3 4" key="1">
    <citation type="journal article" date="2018" name="New Phytol.">
        <title>Comparative genomics and transcriptomics depict ericoid mycorrhizal fungi as versatile saprotrophs and plant mutualists.</title>
        <authorList>
            <person name="Martino E."/>
            <person name="Morin E."/>
            <person name="Grelet G.A."/>
            <person name="Kuo A."/>
            <person name="Kohler A."/>
            <person name="Daghino S."/>
            <person name="Barry K.W."/>
            <person name="Cichocki N."/>
            <person name="Clum A."/>
            <person name="Dockter R.B."/>
            <person name="Hainaut M."/>
            <person name="Kuo R.C."/>
            <person name="LaButti K."/>
            <person name="Lindahl B.D."/>
            <person name="Lindquist E.A."/>
            <person name="Lipzen A."/>
            <person name="Khouja H.R."/>
            <person name="Magnuson J."/>
            <person name="Murat C."/>
            <person name="Ohm R.A."/>
            <person name="Singer S.W."/>
            <person name="Spatafora J.W."/>
            <person name="Wang M."/>
            <person name="Veneault-Fourrey C."/>
            <person name="Henrissat B."/>
            <person name="Grigoriev I.V."/>
            <person name="Martin F.M."/>
            <person name="Perotto S."/>
        </authorList>
    </citation>
    <scope>NUCLEOTIDE SEQUENCE [LARGE SCALE GENOMIC DNA]</scope>
    <source>
        <strain evidence="3 4">ATCC 22711</strain>
    </source>
</reference>
<evidence type="ECO:0000256" key="1">
    <source>
        <dbReference type="SAM" id="MobiDB-lite"/>
    </source>
</evidence>
<feature type="compositionally biased region" description="Polar residues" evidence="1">
    <location>
        <begin position="135"/>
        <end position="148"/>
    </location>
</feature>
<name>A0A2T3APM7_AMORE</name>
<dbReference type="EMBL" id="KZ679019">
    <property type="protein sequence ID" value="PSS06965.1"/>
    <property type="molecule type" value="Genomic_DNA"/>
</dbReference>
<organism evidence="3 4">
    <name type="scientific">Amorphotheca resinae ATCC 22711</name>
    <dbReference type="NCBI Taxonomy" id="857342"/>
    <lineage>
        <taxon>Eukaryota</taxon>
        <taxon>Fungi</taxon>
        <taxon>Dikarya</taxon>
        <taxon>Ascomycota</taxon>
        <taxon>Pezizomycotina</taxon>
        <taxon>Leotiomycetes</taxon>
        <taxon>Helotiales</taxon>
        <taxon>Amorphothecaceae</taxon>
        <taxon>Amorphotheca</taxon>
    </lineage>
</organism>
<feature type="compositionally biased region" description="Polar residues" evidence="1">
    <location>
        <begin position="38"/>
        <end position="47"/>
    </location>
</feature>
<evidence type="ECO:0000313" key="3">
    <source>
        <dbReference type="EMBL" id="PSS06965.1"/>
    </source>
</evidence>
<feature type="domain" description="DUF6590" evidence="2">
    <location>
        <begin position="215"/>
        <end position="365"/>
    </location>
</feature>
<dbReference type="Proteomes" id="UP000241818">
    <property type="component" value="Unassembled WGS sequence"/>
</dbReference>
<feature type="region of interest" description="Disordered" evidence="1">
    <location>
        <begin position="36"/>
        <end position="62"/>
    </location>
</feature>
<keyword evidence="4" id="KW-1185">Reference proteome</keyword>
<dbReference type="Pfam" id="PF20233">
    <property type="entry name" value="DUF6590"/>
    <property type="match status" value="1"/>
</dbReference>
<dbReference type="RefSeq" id="XP_024716621.1">
    <property type="nucleotide sequence ID" value="XM_024862093.1"/>
</dbReference>
<sequence>MSGEQVWSDWGYDENRSQYYRTRYDARGRLIYDWAPASSGTSSQETPRSARGEGTPNSASSDTYFGNYDYRLAGQSQGYNSVDGLSNSFARTSIDDIQSGSGSVSYYTQSTSRYPTVGSGSRGYNISRSAVPTGSNSYYQGSQAQQDEYPSADYTGDPTTGSYASVSTVRPGTNSGKSPALNVVDPIASRTPKHIWGTKGKEEKLDKRYHIHSSSEFKLGYVFKMLWSEPAGETSNNETVITRDSEAISIVKHGEKVHSSIRRFVIVKEYPGHCLCLPIVTYQRQGATKNGVKSEHHAIIYMRECPQPLEGEVIINSPVEIKPKTHRDKLVPESRVNYAKVYTIEHNVKVWFIGKIEKQNLNRFIKAFDNIYCNG</sequence>
<proteinExistence type="predicted"/>
<dbReference type="InParanoid" id="A0A2T3APM7"/>